<dbReference type="EMBL" id="SJPK01000002">
    <property type="protein sequence ID" value="TWT74167.1"/>
    <property type="molecule type" value="Genomic_DNA"/>
</dbReference>
<dbReference type="InterPro" id="IPR013549">
    <property type="entry name" value="DUF1731"/>
</dbReference>
<sequence length="474" mass="51800">MTTASKPSSDSSATSSPERLVASVDLPVPIDVAFGYHERPGCLQRLNPPWESVEVEHSDGSLTVGSRVVVKTPVAGIPLRWQVRHTEYEPPELFTDEQESGPFTSWRHRHRFSTTGPDASRLTDEIEYQVPLGRMGNLVGGSRVREKLESVFAYRHRVTRDDLALQARYPSDPLTIAVSGASGLVGRSLCRLLVLLGHRVLTITRDEQAGDDEIAAWSSDAEFERFNEVDVVVHLAGKPIAGPRWTDEIKQQIRDSRIEKTRSLCERLAKLSRPPQTLICASATGFYGDRGDEMLHESSAPGEGFLADTCQQWEASCRPASEAGIRVVNARLGMVISPRGGALEKMLTPAKFGGGALGSGRQYWSWIALDDVLGGIVHAIATPRLVGPVNFVSPTPMSNREFARTLGQVIGRPALFPAPAPALRLALGEMADALLLASNRVIPDQLASSGYEFRFSSLRELLRYCLGVERLAAN</sequence>
<accession>A0A5C5YEJ2</accession>
<dbReference type="Gene3D" id="3.30.530.20">
    <property type="match status" value="1"/>
</dbReference>
<evidence type="ECO:0000256" key="1">
    <source>
        <dbReference type="ARBA" id="ARBA00008918"/>
    </source>
</evidence>
<feature type="domain" description="NAD-dependent epimerase/dehydratase" evidence="3">
    <location>
        <begin position="176"/>
        <end position="384"/>
    </location>
</feature>
<dbReference type="Pfam" id="PF08338">
    <property type="entry name" value="DUF1731"/>
    <property type="match status" value="1"/>
</dbReference>
<dbReference type="Pfam" id="PF01370">
    <property type="entry name" value="Epimerase"/>
    <property type="match status" value="1"/>
</dbReference>
<comment type="similarity">
    <text evidence="2">Belongs to the NAD(P)-dependent epimerase/dehydratase family. SDR39U1 subfamily.</text>
</comment>
<dbReference type="InterPro" id="IPR005031">
    <property type="entry name" value="COQ10_START"/>
</dbReference>
<protein>
    <submittedName>
        <fullName evidence="6">Epimerase family protein</fullName>
    </submittedName>
</protein>
<dbReference type="CDD" id="cd05242">
    <property type="entry name" value="SDR_a8"/>
    <property type="match status" value="1"/>
</dbReference>
<dbReference type="PANTHER" id="PTHR11092">
    <property type="entry name" value="SUGAR NUCLEOTIDE EPIMERASE RELATED"/>
    <property type="match status" value="1"/>
</dbReference>
<dbReference type="CDD" id="cd07820">
    <property type="entry name" value="SRPBCC_3"/>
    <property type="match status" value="1"/>
</dbReference>
<organism evidence="6 7">
    <name type="scientific">Allorhodopirellula solitaria</name>
    <dbReference type="NCBI Taxonomy" id="2527987"/>
    <lineage>
        <taxon>Bacteria</taxon>
        <taxon>Pseudomonadati</taxon>
        <taxon>Planctomycetota</taxon>
        <taxon>Planctomycetia</taxon>
        <taxon>Pirellulales</taxon>
        <taxon>Pirellulaceae</taxon>
        <taxon>Allorhodopirellula</taxon>
    </lineage>
</organism>
<dbReference type="InterPro" id="IPR001509">
    <property type="entry name" value="Epimerase_deHydtase"/>
</dbReference>
<dbReference type="PANTHER" id="PTHR11092:SF0">
    <property type="entry name" value="EPIMERASE FAMILY PROTEIN SDR39U1"/>
    <property type="match status" value="1"/>
</dbReference>
<dbReference type="OrthoDB" id="9801773at2"/>
<proteinExistence type="inferred from homology"/>
<dbReference type="Proteomes" id="UP000318053">
    <property type="component" value="Unassembled WGS sequence"/>
</dbReference>
<dbReference type="RefSeq" id="WP_146390198.1">
    <property type="nucleotide sequence ID" value="NZ_SJPK01000002.1"/>
</dbReference>
<dbReference type="SUPFAM" id="SSF55961">
    <property type="entry name" value="Bet v1-like"/>
    <property type="match status" value="1"/>
</dbReference>
<evidence type="ECO:0000313" key="7">
    <source>
        <dbReference type="Proteomes" id="UP000318053"/>
    </source>
</evidence>
<comment type="caution">
    <text evidence="6">The sequence shown here is derived from an EMBL/GenBank/DDBJ whole genome shotgun (WGS) entry which is preliminary data.</text>
</comment>
<dbReference type="InterPro" id="IPR036291">
    <property type="entry name" value="NAD(P)-bd_dom_sf"/>
</dbReference>
<name>A0A5C5YEJ2_9BACT</name>
<dbReference type="AlphaFoldDB" id="A0A5C5YEJ2"/>
<keyword evidence="7" id="KW-1185">Reference proteome</keyword>
<gene>
    <name evidence="6" type="ORF">CA85_10540</name>
</gene>
<evidence type="ECO:0000259" key="4">
    <source>
        <dbReference type="Pfam" id="PF03364"/>
    </source>
</evidence>
<evidence type="ECO:0000256" key="2">
    <source>
        <dbReference type="ARBA" id="ARBA00009353"/>
    </source>
</evidence>
<feature type="domain" description="Coenzyme Q-binding protein COQ10 START" evidence="4">
    <location>
        <begin position="26"/>
        <end position="145"/>
    </location>
</feature>
<evidence type="ECO:0000259" key="3">
    <source>
        <dbReference type="Pfam" id="PF01370"/>
    </source>
</evidence>
<dbReference type="NCBIfam" id="TIGR01777">
    <property type="entry name" value="yfcH"/>
    <property type="match status" value="1"/>
</dbReference>
<dbReference type="SUPFAM" id="SSF51735">
    <property type="entry name" value="NAD(P)-binding Rossmann-fold domains"/>
    <property type="match status" value="1"/>
</dbReference>
<dbReference type="Gene3D" id="3.40.50.720">
    <property type="entry name" value="NAD(P)-binding Rossmann-like Domain"/>
    <property type="match status" value="1"/>
</dbReference>
<feature type="domain" description="DUF1731" evidence="5">
    <location>
        <begin position="418"/>
        <end position="463"/>
    </location>
</feature>
<dbReference type="Pfam" id="PF03364">
    <property type="entry name" value="Polyketide_cyc"/>
    <property type="match status" value="1"/>
</dbReference>
<comment type="similarity">
    <text evidence="1">Belongs to the ribosome association toxin RatA family.</text>
</comment>
<dbReference type="InterPro" id="IPR010099">
    <property type="entry name" value="SDR39U1"/>
</dbReference>
<evidence type="ECO:0000259" key="5">
    <source>
        <dbReference type="Pfam" id="PF08338"/>
    </source>
</evidence>
<evidence type="ECO:0000313" key="6">
    <source>
        <dbReference type="EMBL" id="TWT74167.1"/>
    </source>
</evidence>
<reference evidence="6 7" key="1">
    <citation type="submission" date="2019-02" db="EMBL/GenBank/DDBJ databases">
        <title>Deep-cultivation of Planctomycetes and their phenomic and genomic characterization uncovers novel biology.</title>
        <authorList>
            <person name="Wiegand S."/>
            <person name="Jogler M."/>
            <person name="Boedeker C."/>
            <person name="Pinto D."/>
            <person name="Vollmers J."/>
            <person name="Rivas-Marin E."/>
            <person name="Kohn T."/>
            <person name="Peeters S.H."/>
            <person name="Heuer A."/>
            <person name="Rast P."/>
            <person name="Oberbeckmann S."/>
            <person name="Bunk B."/>
            <person name="Jeske O."/>
            <person name="Meyerdierks A."/>
            <person name="Storesund J.E."/>
            <person name="Kallscheuer N."/>
            <person name="Luecker S."/>
            <person name="Lage O.M."/>
            <person name="Pohl T."/>
            <person name="Merkel B.J."/>
            <person name="Hornburger P."/>
            <person name="Mueller R.-W."/>
            <person name="Bruemmer F."/>
            <person name="Labrenz M."/>
            <person name="Spormann A.M."/>
            <person name="Op Den Camp H."/>
            <person name="Overmann J."/>
            <person name="Amann R."/>
            <person name="Jetten M.S.M."/>
            <person name="Mascher T."/>
            <person name="Medema M.H."/>
            <person name="Devos D.P."/>
            <person name="Kaster A.-K."/>
            <person name="Ovreas L."/>
            <person name="Rohde M."/>
            <person name="Galperin M.Y."/>
            <person name="Jogler C."/>
        </authorList>
    </citation>
    <scope>NUCLEOTIDE SEQUENCE [LARGE SCALE GENOMIC DNA]</scope>
    <source>
        <strain evidence="6 7">CA85</strain>
    </source>
</reference>
<dbReference type="InterPro" id="IPR023393">
    <property type="entry name" value="START-like_dom_sf"/>
</dbReference>